<comment type="caution">
    <text evidence="4">The sequence shown here is derived from an EMBL/GenBank/DDBJ whole genome shotgun (WGS) entry which is preliminary data.</text>
</comment>
<dbReference type="InterPro" id="IPR001245">
    <property type="entry name" value="Ser-Thr/Tyr_kinase_cat_dom"/>
</dbReference>
<dbReference type="InterPro" id="IPR011009">
    <property type="entry name" value="Kinase-like_dom_sf"/>
</dbReference>
<dbReference type="SMART" id="SM00219">
    <property type="entry name" value="TyrKc"/>
    <property type="match status" value="1"/>
</dbReference>
<sequence length="481" mass="55486">MGCGRVWVMGSREAKAKYCQDKEPSMVIAADWKVNVKLPEYDPDFFKDIAEEFDFDPVESRYSRKLPKQFRTNPILHRIGFPGVVSFLRVPRFGIAGYSEPGMVSAEELSAITDNFSQENFIGITQFGKVCRGTIVENWDRMKPRQVMVKIWENCYRTPRCISCEEAVDEEKLFLTHPSVRGHPNFLKLIGFCQEFHIQGTVYDFEPLDTVHNLIKKVIDFLKSCSGFTDVLISNQKLCTLNSNKFLELLLFVCLDDFSWPQRIKVALELARSLEFLHGAEKPYFVRNLIPAHIIVDKNYSPKIFDFCQMSGGVLGKITYEKRVLGFCLGYEDIKPEAVDDQSLIYHDVFSYGNILLGLISKQVTDIYDDFMMDFIAHEWARKEYKPKCSLVHPSLVKDSGFHADDGIAITELGMRCIDLDMESRPSMKDIVKSLEDLQVCEHKDLQMREQEDLQVCKQEDLQVCEQEDLQVFKQEDLQVC</sequence>
<accession>A0A978UNN5</accession>
<keyword evidence="2" id="KW-1003">Cell membrane</keyword>
<protein>
    <recommendedName>
        <fullName evidence="3">Protein kinase domain-containing protein</fullName>
    </recommendedName>
</protein>
<evidence type="ECO:0000256" key="2">
    <source>
        <dbReference type="ARBA" id="ARBA00022475"/>
    </source>
</evidence>
<dbReference type="Pfam" id="PF07714">
    <property type="entry name" value="PK_Tyr_Ser-Thr"/>
    <property type="match status" value="1"/>
</dbReference>
<dbReference type="InterPro" id="IPR020635">
    <property type="entry name" value="Tyr_kinase_cat_dom"/>
</dbReference>
<evidence type="ECO:0000313" key="4">
    <source>
        <dbReference type="EMBL" id="KAH7516437.1"/>
    </source>
</evidence>
<evidence type="ECO:0000256" key="1">
    <source>
        <dbReference type="ARBA" id="ARBA00004236"/>
    </source>
</evidence>
<dbReference type="Gene3D" id="1.10.510.10">
    <property type="entry name" value="Transferase(Phosphotransferase) domain 1"/>
    <property type="match status" value="1"/>
</dbReference>
<dbReference type="GO" id="GO:0004713">
    <property type="term" value="F:protein tyrosine kinase activity"/>
    <property type="evidence" value="ECO:0007669"/>
    <property type="project" value="InterPro"/>
</dbReference>
<dbReference type="PANTHER" id="PTHR45621">
    <property type="entry name" value="OS01G0588500 PROTEIN-RELATED"/>
    <property type="match status" value="1"/>
</dbReference>
<dbReference type="Proteomes" id="UP000813462">
    <property type="component" value="Unassembled WGS sequence"/>
</dbReference>
<keyword evidence="2" id="KW-0472">Membrane</keyword>
<dbReference type="AlphaFoldDB" id="A0A978UNN5"/>
<reference evidence="4" key="1">
    <citation type="journal article" date="2021" name="Front. Plant Sci.">
        <title>Chromosome-Scale Genome Assembly for Chinese Sour Jujube and Insights Into Its Genome Evolution and Domestication Signature.</title>
        <authorList>
            <person name="Shen L.-Y."/>
            <person name="Luo H."/>
            <person name="Wang X.-L."/>
            <person name="Wang X.-M."/>
            <person name="Qiu X.-J."/>
            <person name="Liu H."/>
            <person name="Zhou S.-S."/>
            <person name="Jia K.-H."/>
            <person name="Nie S."/>
            <person name="Bao Y.-T."/>
            <person name="Zhang R.-G."/>
            <person name="Yun Q.-Z."/>
            <person name="Chai Y.-H."/>
            <person name="Lu J.-Y."/>
            <person name="Li Y."/>
            <person name="Zhao S.-W."/>
            <person name="Mao J.-F."/>
            <person name="Jia S.-G."/>
            <person name="Mao Y.-M."/>
        </authorList>
    </citation>
    <scope>NUCLEOTIDE SEQUENCE</scope>
    <source>
        <strain evidence="4">AT0</strain>
        <tissue evidence="4">Leaf</tissue>
    </source>
</reference>
<feature type="domain" description="Protein kinase" evidence="3">
    <location>
        <begin position="116"/>
        <end position="446"/>
    </location>
</feature>
<dbReference type="EMBL" id="JAEACU010000010">
    <property type="protein sequence ID" value="KAH7516437.1"/>
    <property type="molecule type" value="Genomic_DNA"/>
</dbReference>
<gene>
    <name evidence="4" type="ORF">FEM48_Zijuj10G0135100</name>
</gene>
<dbReference type="InterPro" id="IPR000719">
    <property type="entry name" value="Prot_kinase_dom"/>
</dbReference>
<dbReference type="SUPFAM" id="SSF56112">
    <property type="entry name" value="Protein kinase-like (PK-like)"/>
    <property type="match status" value="1"/>
</dbReference>
<dbReference type="GO" id="GO:0005524">
    <property type="term" value="F:ATP binding"/>
    <property type="evidence" value="ECO:0007669"/>
    <property type="project" value="InterPro"/>
</dbReference>
<evidence type="ECO:0000259" key="3">
    <source>
        <dbReference type="PROSITE" id="PS50011"/>
    </source>
</evidence>
<dbReference type="Gene3D" id="3.30.200.20">
    <property type="entry name" value="Phosphorylase Kinase, domain 1"/>
    <property type="match status" value="1"/>
</dbReference>
<dbReference type="InterPro" id="IPR050823">
    <property type="entry name" value="Plant_Ser_Thr_Prot_Kinase"/>
</dbReference>
<dbReference type="PROSITE" id="PS50011">
    <property type="entry name" value="PROTEIN_KINASE_DOM"/>
    <property type="match status" value="1"/>
</dbReference>
<comment type="subcellular location">
    <subcellularLocation>
        <location evidence="1">Cell membrane</location>
    </subcellularLocation>
</comment>
<dbReference type="GO" id="GO:0005886">
    <property type="term" value="C:plasma membrane"/>
    <property type="evidence" value="ECO:0007669"/>
    <property type="project" value="UniProtKB-SubCell"/>
</dbReference>
<evidence type="ECO:0000313" key="5">
    <source>
        <dbReference type="Proteomes" id="UP000813462"/>
    </source>
</evidence>
<proteinExistence type="predicted"/>
<name>A0A978UNN5_ZIZJJ</name>
<organism evidence="4 5">
    <name type="scientific">Ziziphus jujuba var. spinosa</name>
    <dbReference type="NCBI Taxonomy" id="714518"/>
    <lineage>
        <taxon>Eukaryota</taxon>
        <taxon>Viridiplantae</taxon>
        <taxon>Streptophyta</taxon>
        <taxon>Embryophyta</taxon>
        <taxon>Tracheophyta</taxon>
        <taxon>Spermatophyta</taxon>
        <taxon>Magnoliopsida</taxon>
        <taxon>eudicotyledons</taxon>
        <taxon>Gunneridae</taxon>
        <taxon>Pentapetalae</taxon>
        <taxon>rosids</taxon>
        <taxon>fabids</taxon>
        <taxon>Rosales</taxon>
        <taxon>Rhamnaceae</taxon>
        <taxon>Paliureae</taxon>
        <taxon>Ziziphus</taxon>
    </lineage>
</organism>